<dbReference type="STRING" id="471855.Shel_16440"/>
<dbReference type="Gene3D" id="3.40.50.1820">
    <property type="entry name" value="alpha/beta hydrolase"/>
    <property type="match status" value="1"/>
</dbReference>
<protein>
    <recommendedName>
        <fullName evidence="4">Proline iminopeptidase</fullName>
        <ecNumber evidence="3">3.4.11.5</ecNumber>
    </recommendedName>
    <alternativeName>
        <fullName evidence="6">Prolyl aminopeptidase</fullName>
    </alternativeName>
</protein>
<dbReference type="PRINTS" id="PR00793">
    <property type="entry name" value="PROAMNOPTASE"/>
</dbReference>
<reference evidence="10 11" key="1">
    <citation type="journal article" date="2009" name="Stand. Genomic Sci.">
        <title>Complete genome sequence of Slackia heliotrinireducens type strain (RHS 1).</title>
        <authorList>
            <person name="Pukall R."/>
            <person name="Lapidus A."/>
            <person name="Nolan M."/>
            <person name="Copeland A."/>
            <person name="Glavina Del Rio T."/>
            <person name="Lucas S."/>
            <person name="Chen F."/>
            <person name="Tice H."/>
            <person name="Cheng J.F."/>
            <person name="Chertkov O."/>
            <person name="Bruce D."/>
            <person name="Goodwin L."/>
            <person name="Kuske C."/>
            <person name="Brettin T."/>
            <person name="Detter J.C."/>
            <person name="Han C."/>
            <person name="Pitluck S."/>
            <person name="Pati A."/>
            <person name="Mavrommatis K."/>
            <person name="Ivanova N."/>
            <person name="Ovchinnikova G."/>
            <person name="Chen A."/>
            <person name="Palaniappan K."/>
            <person name="Schneider S."/>
            <person name="Rohde M."/>
            <person name="Chain P."/>
            <person name="D'haeseleer P."/>
            <person name="Goker M."/>
            <person name="Bristow J."/>
            <person name="Eisen J.A."/>
            <person name="Markowitz V."/>
            <person name="Kyrpides N.C."/>
            <person name="Klenk H.P."/>
            <person name="Hugenholtz P."/>
        </authorList>
    </citation>
    <scope>NUCLEOTIDE SEQUENCE [LARGE SCALE GENOMIC DNA]</scope>
    <source>
        <strain evidence="11">ATCC 29202 / DSM 20476 / NCTC 11029 / RHS 1</strain>
    </source>
</reference>
<feature type="domain" description="AB hydrolase-1" evidence="9">
    <location>
        <begin position="30"/>
        <end position="282"/>
    </location>
</feature>
<sequence>MAEMKSGYVDYKGFKTYYEIYGERKDNGKKPLLILHGGPGDTHLYLLNYRDMADLYDRQIIFYDQIGCGKSNIPHQEDDFYNYDLWIDEYYTVIDALGLDDFHLFGNSWGGMLAMMCMIKDDRGVASMVVNGSPVDNHTWLSEANRLIMYLPEEMQQAIADAEAEGGLYNTPEREAAYMEYYRRHVVGCDPWPDYVQEAFKPENVGECFGVMQGSSEFVMTGKMKDFYIKDQVKDIKVPTMLLSGTNDEATPYLIKECYDAMPAGTEWVLVQGAAHIGNATHAKEYFEAVENFISRHE</sequence>
<dbReference type="PIRSF" id="PIRSF005539">
    <property type="entry name" value="Pept_S33_TRI_F1"/>
    <property type="match status" value="1"/>
</dbReference>
<dbReference type="Pfam" id="PF00561">
    <property type="entry name" value="Abhydrolase_1"/>
    <property type="match status" value="1"/>
</dbReference>
<comment type="similarity">
    <text evidence="2 7">Belongs to the peptidase S33 family.</text>
</comment>
<keyword evidence="11" id="KW-1185">Reference proteome</keyword>
<proteinExistence type="inferred from homology"/>
<dbReference type="GO" id="GO:0004177">
    <property type="term" value="F:aminopeptidase activity"/>
    <property type="evidence" value="ECO:0007669"/>
    <property type="project" value="UniProtKB-EC"/>
</dbReference>
<evidence type="ECO:0000313" key="10">
    <source>
        <dbReference type="EMBL" id="ACV22663.1"/>
    </source>
</evidence>
<accession>C7N6X8</accession>
<feature type="active site" evidence="8">
    <location>
        <position position="248"/>
    </location>
</feature>
<dbReference type="EMBL" id="CP001684">
    <property type="protein sequence ID" value="ACV22663.1"/>
    <property type="molecule type" value="Genomic_DNA"/>
</dbReference>
<gene>
    <name evidence="10" type="ordered locus">Shel_16440</name>
</gene>
<evidence type="ECO:0000256" key="3">
    <source>
        <dbReference type="ARBA" id="ARBA00012568"/>
    </source>
</evidence>
<comment type="catalytic activity">
    <reaction evidence="1">
        <text>Release of N-terminal proline from a peptide.</text>
        <dbReference type="EC" id="3.4.11.5"/>
    </reaction>
</comment>
<dbReference type="InterPro" id="IPR002410">
    <property type="entry name" value="Peptidase_S33"/>
</dbReference>
<dbReference type="KEGG" id="shi:Shel_16440"/>
<organism evidence="10 11">
    <name type="scientific">Slackia heliotrinireducens (strain ATCC 29202 / DSM 20476 / NCTC 11029 / RHS 1)</name>
    <name type="common">Peptococcus heliotrinreducens</name>
    <dbReference type="NCBI Taxonomy" id="471855"/>
    <lineage>
        <taxon>Bacteria</taxon>
        <taxon>Bacillati</taxon>
        <taxon>Actinomycetota</taxon>
        <taxon>Coriobacteriia</taxon>
        <taxon>Eggerthellales</taxon>
        <taxon>Eggerthellaceae</taxon>
        <taxon>Slackia</taxon>
    </lineage>
</organism>
<evidence type="ECO:0000256" key="7">
    <source>
        <dbReference type="PIRNR" id="PIRNR005539"/>
    </source>
</evidence>
<dbReference type="GO" id="GO:0006508">
    <property type="term" value="P:proteolysis"/>
    <property type="evidence" value="ECO:0007669"/>
    <property type="project" value="InterPro"/>
</dbReference>
<dbReference type="HOGENOM" id="CLU_020336_15_0_11"/>
<keyword evidence="5 7" id="KW-0378">Hydrolase</keyword>
<dbReference type="AlphaFoldDB" id="C7N6X8"/>
<evidence type="ECO:0000313" key="11">
    <source>
        <dbReference type="Proteomes" id="UP000002026"/>
    </source>
</evidence>
<dbReference type="eggNOG" id="COG0596">
    <property type="taxonomic scope" value="Bacteria"/>
</dbReference>
<evidence type="ECO:0000256" key="6">
    <source>
        <dbReference type="ARBA" id="ARBA00029605"/>
    </source>
</evidence>
<evidence type="ECO:0000256" key="2">
    <source>
        <dbReference type="ARBA" id="ARBA00010088"/>
    </source>
</evidence>
<dbReference type="InterPro" id="IPR000073">
    <property type="entry name" value="AB_hydrolase_1"/>
</dbReference>
<dbReference type="InterPro" id="IPR029058">
    <property type="entry name" value="AB_hydrolase_fold"/>
</dbReference>
<evidence type="ECO:0000256" key="4">
    <source>
        <dbReference type="ARBA" id="ARBA00021843"/>
    </source>
</evidence>
<dbReference type="InterPro" id="IPR005945">
    <property type="entry name" value="Pro_imino_pep"/>
</dbReference>
<evidence type="ECO:0000256" key="8">
    <source>
        <dbReference type="PIRSR" id="PIRSR005539-1"/>
    </source>
</evidence>
<feature type="active site" description="Proton donor" evidence="8">
    <location>
        <position position="276"/>
    </location>
</feature>
<evidence type="ECO:0000256" key="1">
    <source>
        <dbReference type="ARBA" id="ARBA00001585"/>
    </source>
</evidence>
<dbReference type="SUPFAM" id="SSF53474">
    <property type="entry name" value="alpha/beta-Hydrolases"/>
    <property type="match status" value="1"/>
</dbReference>
<dbReference type="Proteomes" id="UP000002026">
    <property type="component" value="Chromosome"/>
</dbReference>
<dbReference type="ESTHER" id="slahd-c7n6x8">
    <property type="family name" value="Proline_iminopeptidase"/>
</dbReference>
<evidence type="ECO:0000259" key="9">
    <source>
        <dbReference type="Pfam" id="PF00561"/>
    </source>
</evidence>
<dbReference type="InterPro" id="IPR050471">
    <property type="entry name" value="AB_hydrolase"/>
</dbReference>
<name>C7N6X8_SLAHD</name>
<evidence type="ECO:0000256" key="5">
    <source>
        <dbReference type="ARBA" id="ARBA00022801"/>
    </source>
</evidence>
<dbReference type="EC" id="3.4.11.5" evidence="3"/>
<dbReference type="NCBIfam" id="TIGR01250">
    <property type="entry name" value="pro_imino_pep_2"/>
    <property type="match status" value="1"/>
</dbReference>
<feature type="active site" description="Nucleophile" evidence="8">
    <location>
        <position position="108"/>
    </location>
</feature>
<dbReference type="PANTHER" id="PTHR43433">
    <property type="entry name" value="HYDROLASE, ALPHA/BETA FOLD FAMILY PROTEIN"/>
    <property type="match status" value="1"/>
</dbReference>
<dbReference type="RefSeq" id="WP_012798765.1">
    <property type="nucleotide sequence ID" value="NC_013165.1"/>
</dbReference>
<dbReference type="PANTHER" id="PTHR43433:SF5">
    <property type="entry name" value="AB HYDROLASE-1 DOMAIN-CONTAINING PROTEIN"/>
    <property type="match status" value="1"/>
</dbReference>